<dbReference type="PROSITE" id="PS51257">
    <property type="entry name" value="PROKAR_LIPOPROTEIN"/>
    <property type="match status" value="1"/>
</dbReference>
<organism evidence="1 2">
    <name type="scientific">Idiomarina tyrosinivorans</name>
    <dbReference type="NCBI Taxonomy" id="1445662"/>
    <lineage>
        <taxon>Bacteria</taxon>
        <taxon>Pseudomonadati</taxon>
        <taxon>Pseudomonadota</taxon>
        <taxon>Gammaproteobacteria</taxon>
        <taxon>Alteromonadales</taxon>
        <taxon>Idiomarinaceae</taxon>
        <taxon>Idiomarina</taxon>
    </lineage>
</organism>
<protein>
    <recommendedName>
        <fullName evidence="3">Lipoprotein</fullName>
    </recommendedName>
</protein>
<comment type="caution">
    <text evidence="1">The sequence shown here is derived from an EMBL/GenBank/DDBJ whole genome shotgun (WGS) entry which is preliminary data.</text>
</comment>
<name>A0A432ZQZ0_9GAMM</name>
<dbReference type="AlphaFoldDB" id="A0A432ZQZ0"/>
<dbReference type="OrthoDB" id="6096888at2"/>
<evidence type="ECO:0000313" key="2">
    <source>
        <dbReference type="Proteomes" id="UP000287996"/>
    </source>
</evidence>
<dbReference type="Proteomes" id="UP000287996">
    <property type="component" value="Unassembled WGS sequence"/>
</dbReference>
<evidence type="ECO:0008006" key="3">
    <source>
        <dbReference type="Google" id="ProtNLM"/>
    </source>
</evidence>
<dbReference type="EMBL" id="PIQH01000005">
    <property type="protein sequence ID" value="RUO80246.1"/>
    <property type="molecule type" value="Genomic_DNA"/>
</dbReference>
<keyword evidence="2" id="KW-1185">Reference proteome</keyword>
<reference evidence="1 2" key="1">
    <citation type="journal article" date="2011" name="Front. Microbiol.">
        <title>Genomic signatures of strain selection and enhancement in Bacillus atrophaeus var. globigii, a historical biowarfare simulant.</title>
        <authorList>
            <person name="Gibbons H.S."/>
            <person name="Broomall S.M."/>
            <person name="McNew L.A."/>
            <person name="Daligault H."/>
            <person name="Chapman C."/>
            <person name="Bruce D."/>
            <person name="Karavis M."/>
            <person name="Krepps M."/>
            <person name="McGregor P.A."/>
            <person name="Hong C."/>
            <person name="Park K.H."/>
            <person name="Akmal A."/>
            <person name="Feldman A."/>
            <person name="Lin J.S."/>
            <person name="Chang W.E."/>
            <person name="Higgs B.W."/>
            <person name="Demirev P."/>
            <person name="Lindquist J."/>
            <person name="Liem A."/>
            <person name="Fochler E."/>
            <person name="Read T.D."/>
            <person name="Tapia R."/>
            <person name="Johnson S."/>
            <person name="Bishop-Lilly K.A."/>
            <person name="Detter C."/>
            <person name="Han C."/>
            <person name="Sozhamannan S."/>
            <person name="Rosenzweig C.N."/>
            <person name="Skowronski E.W."/>
        </authorList>
    </citation>
    <scope>NUCLEOTIDE SEQUENCE [LARGE SCALE GENOMIC DNA]</scope>
    <source>
        <strain evidence="1 2">CC-PW-9</strain>
    </source>
</reference>
<accession>A0A432ZQZ0</accession>
<evidence type="ECO:0000313" key="1">
    <source>
        <dbReference type="EMBL" id="RUO80246.1"/>
    </source>
</evidence>
<dbReference type="RefSeq" id="WP_126841744.1">
    <property type="nucleotide sequence ID" value="NZ_PIQH01000005.1"/>
</dbReference>
<gene>
    <name evidence="1" type="ORF">CWI84_06335</name>
</gene>
<sequence length="346" mass="37628">MTKRKLNTLIGMGLSAMLIGGCMSTGGHQVAKSQEVNLPKATIMPSAQQLSGEGMSVVVLPVETGSDIDAKIGEIAYDQFEGALLGAGNRVIERDLATKMQDELRAAELSGRYNTDGIAAADIALFAKISGTDFNREFTERSVWYDDDGDRHVVPPKCEYNGHANINVRAYKLPDMTPVGTYVYDGASSFERETSNSSCPVSAGEIDGLKQSATRNAIDANLHELLTSIAPNFYVIARRDLTEDSGTSLFRVNLGSRKGAREDAEVTFYRMEERVHPITGAKTLEPVAIGNGTFTADIGMDYGYVLVDEPEVRDQIRLGNVVRLVHSRCGNQKEGWLGVCWPGIKL</sequence>
<proteinExistence type="predicted"/>